<dbReference type="InterPro" id="IPR050131">
    <property type="entry name" value="Peptidase_S8_subtilisin-like"/>
</dbReference>
<evidence type="ECO:0000256" key="3">
    <source>
        <dbReference type="ARBA" id="ARBA00022801"/>
    </source>
</evidence>
<dbReference type="PROSITE" id="PS51892">
    <property type="entry name" value="SUBTILASE"/>
    <property type="match status" value="1"/>
</dbReference>
<keyword evidence="9" id="KW-1185">Reference proteome</keyword>
<dbReference type="Gene3D" id="3.40.50.200">
    <property type="entry name" value="Peptidase S8/S53 domain"/>
    <property type="match status" value="1"/>
</dbReference>
<organism evidence="8 9">
    <name type="scientific">Thermus brockianus</name>
    <dbReference type="NCBI Taxonomy" id="56956"/>
    <lineage>
        <taxon>Bacteria</taxon>
        <taxon>Thermotogati</taxon>
        <taxon>Deinococcota</taxon>
        <taxon>Deinococci</taxon>
        <taxon>Thermales</taxon>
        <taxon>Thermaceae</taxon>
        <taxon>Thermus</taxon>
    </lineage>
</organism>
<proteinExistence type="inferred from homology"/>
<evidence type="ECO:0000256" key="4">
    <source>
        <dbReference type="ARBA" id="ARBA00022825"/>
    </source>
</evidence>
<dbReference type="PROSITE" id="PS00138">
    <property type="entry name" value="SUBTILASE_SER"/>
    <property type="match status" value="1"/>
</dbReference>
<evidence type="ECO:0000259" key="7">
    <source>
        <dbReference type="Pfam" id="PF00082"/>
    </source>
</evidence>
<feature type="chain" id="PRO_5046179724" evidence="6">
    <location>
        <begin position="23"/>
        <end position="445"/>
    </location>
</feature>
<dbReference type="EMBL" id="AP025593">
    <property type="protein sequence ID" value="BDG16099.1"/>
    <property type="molecule type" value="Genomic_DNA"/>
</dbReference>
<feature type="signal peptide" evidence="6">
    <location>
        <begin position="1"/>
        <end position="22"/>
    </location>
</feature>
<evidence type="ECO:0000256" key="2">
    <source>
        <dbReference type="ARBA" id="ARBA00022670"/>
    </source>
</evidence>
<feature type="domain" description="Peptidase S8/S53" evidence="7">
    <location>
        <begin position="174"/>
        <end position="429"/>
    </location>
</feature>
<keyword evidence="2 5" id="KW-0645">Protease</keyword>
<dbReference type="PANTHER" id="PTHR43806">
    <property type="entry name" value="PEPTIDASE S8"/>
    <property type="match status" value="1"/>
</dbReference>
<dbReference type="PANTHER" id="PTHR43806:SF11">
    <property type="entry name" value="CEREVISIN-RELATED"/>
    <property type="match status" value="1"/>
</dbReference>
<keyword evidence="3 5" id="KW-0378">Hydrolase</keyword>
<dbReference type="InterPro" id="IPR015500">
    <property type="entry name" value="Peptidase_S8_subtilisin-rel"/>
</dbReference>
<dbReference type="GO" id="GO:0006508">
    <property type="term" value="P:proteolysis"/>
    <property type="evidence" value="ECO:0007669"/>
    <property type="project" value="UniProtKB-KW"/>
</dbReference>
<feature type="active site" description="Charge relay system" evidence="5">
    <location>
        <position position="180"/>
    </location>
</feature>
<accession>A0ABM7XIH1</accession>
<dbReference type="GO" id="GO:0008233">
    <property type="term" value="F:peptidase activity"/>
    <property type="evidence" value="ECO:0007669"/>
    <property type="project" value="UniProtKB-KW"/>
</dbReference>
<feature type="active site" description="Charge relay system" evidence="5">
    <location>
        <position position="376"/>
    </location>
</feature>
<protein>
    <submittedName>
        <fullName evidence="8">Serine protease</fullName>
    </submittedName>
</protein>
<dbReference type="InterPro" id="IPR000209">
    <property type="entry name" value="Peptidase_S8/S53_dom"/>
</dbReference>
<name>A0ABM7XIH1_THEBO</name>
<evidence type="ECO:0000313" key="8">
    <source>
        <dbReference type="EMBL" id="BDG16099.1"/>
    </source>
</evidence>
<evidence type="ECO:0000256" key="1">
    <source>
        <dbReference type="ARBA" id="ARBA00011073"/>
    </source>
</evidence>
<dbReference type="PROSITE" id="PS51257">
    <property type="entry name" value="PROKAR_LIPOPROTEIN"/>
    <property type="match status" value="1"/>
</dbReference>
<comment type="similarity">
    <text evidence="1 5">Belongs to the peptidase S8 family.</text>
</comment>
<gene>
    <name evidence="8" type="ORF">TbrSNM41_08330</name>
</gene>
<dbReference type="PRINTS" id="PR00723">
    <property type="entry name" value="SUBTILISIN"/>
</dbReference>
<evidence type="ECO:0000256" key="6">
    <source>
        <dbReference type="SAM" id="SignalP"/>
    </source>
</evidence>
<dbReference type="SUPFAM" id="SSF52743">
    <property type="entry name" value="Subtilisin-like"/>
    <property type="match status" value="1"/>
</dbReference>
<evidence type="ECO:0000313" key="9">
    <source>
        <dbReference type="Proteomes" id="UP000831120"/>
    </source>
</evidence>
<evidence type="ECO:0000256" key="5">
    <source>
        <dbReference type="PROSITE-ProRule" id="PRU01240"/>
    </source>
</evidence>
<reference evidence="8 9" key="1">
    <citation type="journal article" date="2022" name="Microbiol. Resour. Announc.">
        <title>Complete Genome Sequences of Thermus Strains Isolated from Senami Hot Spring in Japan.</title>
        <authorList>
            <person name="Miyazaki K."/>
        </authorList>
    </citation>
    <scope>NUCLEOTIDE SEQUENCE [LARGE SCALE GENOMIC DNA]</scope>
    <source>
        <strain evidence="8 9">SNM4-1</strain>
    </source>
</reference>
<feature type="active site" description="Charge relay system" evidence="5">
    <location>
        <position position="221"/>
    </location>
</feature>
<keyword evidence="4 5" id="KW-0720">Serine protease</keyword>
<keyword evidence="6" id="KW-0732">Signal</keyword>
<dbReference type="Proteomes" id="UP000831120">
    <property type="component" value="Chromosome"/>
</dbReference>
<dbReference type="InterPro" id="IPR023828">
    <property type="entry name" value="Peptidase_S8_Ser-AS"/>
</dbReference>
<dbReference type="InterPro" id="IPR036852">
    <property type="entry name" value="Peptidase_S8/S53_dom_sf"/>
</dbReference>
<sequence length="445" mass="46883">MGGMKGLTLRAVLVLAAFLLGACVQSPPPPPPPQTTGCTPQATTQSLGTQALGARETVQGLADFSHPYVPGELLVLADGVAPQGLAARVAGVEPLETLRGGVLRMRVPPGQERAKAEALLWAGARWVQPNYIYKPLQTSIAPNDPLYHLYQEAQLNGLMGLEAAWATSTGDPSLIIAVVDTGYLPHQDMDSRWYRPQGVKLDVADNDPDPTDNIPSNSRGHGLAVASVLGAATNNTLGMAGVTWQGKILPLKVARSSDGLMTTTWIAQAVDRAVSLGAKVINLSLGGPDQDPALENSLGSARGQGVVLVAAAGNDGIDGIRYPARSPSVIAVGSVNQDKEKSRFSNCGEELDLVAPGEMVLVLLPDDKYGQGSGTSFASPMVAGVAALYMSAYRDRYRNWPTPDQVYQCLAQTAEDLGPRGHDTGYGFGLVRADRVMADTTYCFP</sequence>
<dbReference type="Pfam" id="PF00082">
    <property type="entry name" value="Peptidase_S8"/>
    <property type="match status" value="1"/>
</dbReference>